<dbReference type="InterPro" id="IPR043502">
    <property type="entry name" value="DNA/RNA_pol_sf"/>
</dbReference>
<keyword evidence="1" id="KW-0732">Signal</keyword>
<protein>
    <recommendedName>
        <fullName evidence="2">Reverse transcriptase domain-containing protein</fullName>
    </recommendedName>
</protein>
<feature type="domain" description="Reverse transcriptase" evidence="2">
    <location>
        <begin position="1"/>
        <end position="196"/>
    </location>
</feature>
<evidence type="ECO:0000259" key="2">
    <source>
        <dbReference type="PROSITE" id="PS50878"/>
    </source>
</evidence>
<feature type="signal peptide" evidence="1">
    <location>
        <begin position="1"/>
        <end position="21"/>
    </location>
</feature>
<organism evidence="3 4">
    <name type="scientific">Hirundo rustica rustica</name>
    <dbReference type="NCBI Taxonomy" id="333673"/>
    <lineage>
        <taxon>Eukaryota</taxon>
        <taxon>Metazoa</taxon>
        <taxon>Chordata</taxon>
        <taxon>Craniata</taxon>
        <taxon>Vertebrata</taxon>
        <taxon>Euteleostomi</taxon>
        <taxon>Archelosauria</taxon>
        <taxon>Archosauria</taxon>
        <taxon>Dinosauria</taxon>
        <taxon>Saurischia</taxon>
        <taxon>Theropoda</taxon>
        <taxon>Coelurosauria</taxon>
        <taxon>Aves</taxon>
        <taxon>Neognathae</taxon>
        <taxon>Neoaves</taxon>
        <taxon>Telluraves</taxon>
        <taxon>Australaves</taxon>
        <taxon>Passeriformes</taxon>
        <taxon>Sylvioidea</taxon>
        <taxon>Hirundinidae</taxon>
        <taxon>Hirundo</taxon>
    </lineage>
</organism>
<dbReference type="PROSITE" id="PS50878">
    <property type="entry name" value="RT_POL"/>
    <property type="match status" value="1"/>
</dbReference>
<dbReference type="OrthoDB" id="416454at2759"/>
<evidence type="ECO:0000313" key="3">
    <source>
        <dbReference type="EMBL" id="RMC20213.1"/>
    </source>
</evidence>
<evidence type="ECO:0000256" key="1">
    <source>
        <dbReference type="SAM" id="SignalP"/>
    </source>
</evidence>
<comment type="caution">
    <text evidence="3">The sequence shown here is derived from an EMBL/GenBank/DDBJ whole genome shotgun (WGS) entry which is preliminary data.</text>
</comment>
<dbReference type="EMBL" id="QRBI01000093">
    <property type="protein sequence ID" value="RMC20213.1"/>
    <property type="molecule type" value="Genomic_DNA"/>
</dbReference>
<sequence>MVIQTMAMCFAMALMALLCRGSYLVENTRKYISQHGSGRGRSCLTNQICFYDHVNHLVDEGKAVYVVYLNFSKAFDTVSHSILLEKLAAHGLDRCTLCWVKNWLDGWAHRMLGNAVASSWQPVTSRVPQGSVLDPVLFNIFIDDLDEGIKSTISKFAYDTRLGGVNLLEGGRALKRDLDRLDRWAKSKNMRFNKTK</sequence>
<reference evidence="3 4" key="1">
    <citation type="submission" date="2018-07" db="EMBL/GenBank/DDBJ databases">
        <title>A high quality draft genome assembly of the barn swallow (H. rustica rustica).</title>
        <authorList>
            <person name="Formenti G."/>
            <person name="Chiara M."/>
            <person name="Poveda L."/>
            <person name="Francoijs K.-J."/>
            <person name="Bonisoli-Alquati A."/>
            <person name="Canova L."/>
            <person name="Gianfranceschi L."/>
            <person name="Horner D.S."/>
            <person name="Saino N."/>
        </authorList>
    </citation>
    <scope>NUCLEOTIDE SEQUENCE [LARGE SCALE GENOMIC DNA]</scope>
    <source>
        <strain evidence="3">Chelidonia</strain>
        <tissue evidence="3">Blood</tissue>
    </source>
</reference>
<proteinExistence type="predicted"/>
<dbReference type="AlphaFoldDB" id="A0A3M0L4M5"/>
<keyword evidence="4" id="KW-1185">Reference proteome</keyword>
<name>A0A3M0L4M5_HIRRU</name>
<dbReference type="SUPFAM" id="SSF56672">
    <property type="entry name" value="DNA/RNA polymerases"/>
    <property type="match status" value="1"/>
</dbReference>
<dbReference type="Proteomes" id="UP000269221">
    <property type="component" value="Unassembled WGS sequence"/>
</dbReference>
<dbReference type="InterPro" id="IPR000477">
    <property type="entry name" value="RT_dom"/>
</dbReference>
<evidence type="ECO:0000313" key="4">
    <source>
        <dbReference type="Proteomes" id="UP000269221"/>
    </source>
</evidence>
<gene>
    <name evidence="3" type="ORF">DUI87_01059</name>
</gene>
<feature type="chain" id="PRO_5017949633" description="Reverse transcriptase domain-containing protein" evidence="1">
    <location>
        <begin position="22"/>
        <end position="196"/>
    </location>
</feature>
<dbReference type="PANTHER" id="PTHR33332">
    <property type="entry name" value="REVERSE TRANSCRIPTASE DOMAIN-CONTAINING PROTEIN"/>
    <property type="match status" value="1"/>
</dbReference>
<accession>A0A3M0L4M5</accession>
<dbReference type="Pfam" id="PF00078">
    <property type="entry name" value="RVT_1"/>
    <property type="match status" value="1"/>
</dbReference>